<dbReference type="InterPro" id="IPR005121">
    <property type="entry name" value="Fdx_antiC-bd"/>
</dbReference>
<evidence type="ECO:0000313" key="21">
    <source>
        <dbReference type="Proteomes" id="UP000066049"/>
    </source>
</evidence>
<keyword evidence="12 15" id="KW-0648">Protein biosynthesis</keyword>
<dbReference type="NCBIfam" id="NF045760">
    <property type="entry name" value="YtpR"/>
    <property type="match status" value="1"/>
</dbReference>
<evidence type="ECO:0000259" key="18">
    <source>
        <dbReference type="PROSITE" id="PS51447"/>
    </source>
</evidence>
<dbReference type="SMART" id="SM00873">
    <property type="entry name" value="B3_4"/>
    <property type="match status" value="1"/>
</dbReference>
<feature type="domain" description="FDX-ACB" evidence="18">
    <location>
        <begin position="686"/>
        <end position="778"/>
    </location>
</feature>
<dbReference type="PANTHER" id="PTHR10947">
    <property type="entry name" value="PHENYLALANYL-TRNA SYNTHETASE BETA CHAIN AND LEUCINE-RICH REPEAT-CONTAINING PROTEIN 47"/>
    <property type="match status" value="1"/>
</dbReference>
<dbReference type="SUPFAM" id="SSF56037">
    <property type="entry name" value="PheT/TilS domain"/>
    <property type="match status" value="1"/>
</dbReference>
<dbReference type="RefSeq" id="WP_054196261.1">
    <property type="nucleotide sequence ID" value="NZ_CABMKQ010000002.1"/>
</dbReference>
<evidence type="ECO:0000256" key="13">
    <source>
        <dbReference type="ARBA" id="ARBA00023146"/>
    </source>
</evidence>
<dbReference type="GO" id="GO:0004826">
    <property type="term" value="F:phenylalanine-tRNA ligase activity"/>
    <property type="evidence" value="ECO:0007669"/>
    <property type="project" value="UniProtKB-UniRule"/>
</dbReference>
<protein>
    <recommendedName>
        <fullName evidence="15">Phenylalanine--tRNA ligase beta subunit</fullName>
        <ecNumber evidence="15">6.1.1.20</ecNumber>
    </recommendedName>
    <alternativeName>
        <fullName evidence="15">Phenylalanyl-tRNA synthetase beta subunit</fullName>
        <shortName evidence="15">PheRS</shortName>
    </alternativeName>
</protein>
<dbReference type="InterPro" id="IPR045864">
    <property type="entry name" value="aa-tRNA-synth_II/BPL/LPL"/>
</dbReference>
<evidence type="ECO:0000256" key="10">
    <source>
        <dbReference type="ARBA" id="ARBA00022842"/>
    </source>
</evidence>
<evidence type="ECO:0000256" key="4">
    <source>
        <dbReference type="ARBA" id="ARBA00022490"/>
    </source>
</evidence>
<dbReference type="Gene3D" id="2.40.50.140">
    <property type="entry name" value="Nucleic acid-binding proteins"/>
    <property type="match status" value="1"/>
</dbReference>
<evidence type="ECO:0000256" key="14">
    <source>
        <dbReference type="ARBA" id="ARBA00049255"/>
    </source>
</evidence>
<comment type="subunit">
    <text evidence="3 15">Tetramer of two alpha and two beta subunits.</text>
</comment>
<dbReference type="InterPro" id="IPR005147">
    <property type="entry name" value="tRNA_synthase_B5-dom"/>
</dbReference>
<dbReference type="NCBIfam" id="TIGR00472">
    <property type="entry name" value="pheT_bact"/>
    <property type="match status" value="1"/>
</dbReference>
<keyword evidence="9 15" id="KW-0067">ATP-binding</keyword>
<comment type="catalytic activity">
    <reaction evidence="14 15">
        <text>tRNA(Phe) + L-phenylalanine + ATP = L-phenylalanyl-tRNA(Phe) + AMP + diphosphate + H(+)</text>
        <dbReference type="Rhea" id="RHEA:19413"/>
        <dbReference type="Rhea" id="RHEA-COMP:9668"/>
        <dbReference type="Rhea" id="RHEA-COMP:9699"/>
        <dbReference type="ChEBI" id="CHEBI:15378"/>
        <dbReference type="ChEBI" id="CHEBI:30616"/>
        <dbReference type="ChEBI" id="CHEBI:33019"/>
        <dbReference type="ChEBI" id="CHEBI:58095"/>
        <dbReference type="ChEBI" id="CHEBI:78442"/>
        <dbReference type="ChEBI" id="CHEBI:78531"/>
        <dbReference type="ChEBI" id="CHEBI:456215"/>
        <dbReference type="EC" id="6.1.1.20"/>
    </reaction>
</comment>
<dbReference type="Pfam" id="PF03147">
    <property type="entry name" value="FDX-ACB"/>
    <property type="match status" value="1"/>
</dbReference>
<feature type="domain" description="B5" evidence="19">
    <location>
        <begin position="393"/>
        <end position="470"/>
    </location>
</feature>
<evidence type="ECO:0000256" key="5">
    <source>
        <dbReference type="ARBA" id="ARBA00022555"/>
    </source>
</evidence>
<dbReference type="CDD" id="cd00769">
    <property type="entry name" value="PheRS_beta_core"/>
    <property type="match status" value="1"/>
</dbReference>
<dbReference type="SUPFAM" id="SSF55681">
    <property type="entry name" value="Class II aaRS and biotin synthetases"/>
    <property type="match status" value="1"/>
</dbReference>
<dbReference type="InterPro" id="IPR036690">
    <property type="entry name" value="Fdx_antiC-bd_sf"/>
</dbReference>
<accession>A0A0M3V273</accession>
<proteinExistence type="inferred from homology"/>
<gene>
    <name evidence="15 20" type="primary">pheT</name>
    <name evidence="20" type="ORF">CCON33237_0508</name>
</gene>
<dbReference type="EMBL" id="CP012541">
    <property type="protein sequence ID" value="ALF47212.1"/>
    <property type="molecule type" value="Genomic_DNA"/>
</dbReference>
<feature type="binding site" evidence="15">
    <location>
        <position position="454"/>
    </location>
    <ligand>
        <name>Mg(2+)</name>
        <dbReference type="ChEBI" id="CHEBI:18420"/>
        <note>shared with alpha subunit</note>
    </ligand>
</feature>
<dbReference type="Proteomes" id="UP000066049">
    <property type="component" value="Chromosome"/>
</dbReference>
<organism evidence="20 21">
    <name type="scientific">Campylobacter concisus</name>
    <dbReference type="NCBI Taxonomy" id="199"/>
    <lineage>
        <taxon>Bacteria</taxon>
        <taxon>Pseudomonadati</taxon>
        <taxon>Campylobacterota</taxon>
        <taxon>Epsilonproteobacteria</taxon>
        <taxon>Campylobacterales</taxon>
        <taxon>Campylobacteraceae</taxon>
        <taxon>Campylobacter</taxon>
    </lineage>
</organism>
<keyword evidence="4 15" id="KW-0963">Cytoplasm</keyword>
<comment type="similarity">
    <text evidence="2 15">Belongs to the phenylalanyl-tRNA synthetase beta subunit family. Type 1 subfamily.</text>
</comment>
<evidence type="ECO:0000256" key="7">
    <source>
        <dbReference type="ARBA" id="ARBA00022723"/>
    </source>
</evidence>
<evidence type="ECO:0000256" key="9">
    <source>
        <dbReference type="ARBA" id="ARBA00022840"/>
    </source>
</evidence>
<keyword evidence="13 15" id="KW-0030">Aminoacyl-tRNA synthetase</keyword>
<evidence type="ECO:0000256" key="8">
    <source>
        <dbReference type="ARBA" id="ARBA00022741"/>
    </source>
</evidence>
<dbReference type="CDD" id="cd02796">
    <property type="entry name" value="tRNA_bind_bactPheRS"/>
    <property type="match status" value="1"/>
</dbReference>
<comment type="cofactor">
    <cofactor evidence="15">
        <name>Mg(2+)</name>
        <dbReference type="ChEBI" id="CHEBI:18420"/>
    </cofactor>
    <text evidence="15">Binds 2 magnesium ions per tetramer.</text>
</comment>
<dbReference type="InterPro" id="IPR002547">
    <property type="entry name" value="tRNA-bd_dom"/>
</dbReference>
<dbReference type="SUPFAM" id="SSF46955">
    <property type="entry name" value="Putative DNA-binding domain"/>
    <property type="match status" value="1"/>
</dbReference>
<dbReference type="SMART" id="SM00874">
    <property type="entry name" value="B5"/>
    <property type="match status" value="1"/>
</dbReference>
<keyword evidence="11 16" id="KW-0694">RNA-binding</keyword>
<name>A0A0M3V273_9BACT</name>
<feature type="binding site" evidence="15">
    <location>
        <position position="457"/>
    </location>
    <ligand>
        <name>Mg(2+)</name>
        <dbReference type="ChEBI" id="CHEBI:18420"/>
        <note>shared with alpha subunit</note>
    </ligand>
</feature>
<dbReference type="InterPro" id="IPR041616">
    <property type="entry name" value="PheRS_beta_core"/>
</dbReference>
<dbReference type="InterPro" id="IPR033714">
    <property type="entry name" value="tRNA_bind_bactPheRS"/>
</dbReference>
<dbReference type="InterPro" id="IPR004532">
    <property type="entry name" value="Phe-tRNA-ligase_IIc_bsu_bact"/>
</dbReference>
<keyword evidence="10 15" id="KW-0460">Magnesium</keyword>
<dbReference type="PROSITE" id="PS51447">
    <property type="entry name" value="FDX_ACB"/>
    <property type="match status" value="1"/>
</dbReference>
<dbReference type="SUPFAM" id="SSF50249">
    <property type="entry name" value="Nucleic acid-binding proteins"/>
    <property type="match status" value="1"/>
</dbReference>
<dbReference type="InterPro" id="IPR009061">
    <property type="entry name" value="DNA-bd_dom_put_sf"/>
</dbReference>
<sequence length="778" mass="86850">MIISKHWLNEWIDLSDVSGETLSKTLNSIGLEVDSYKEINLPKSIVVGYIKSREKHPDADKLSVCQVDVGGETLQIVCGAKNVEAGQFVPVALIGTTMPNGLEIKKAKLRGVESSGMICSSSELGLPKINDGILPLDESIGKLKLGTSLSEFEVFRDTIIEVDVTANRGDCQNLHGIAREICAALDLNMKDGHEDDESENLLGIGRIASVRAEDKVSGSFLYKAFELKEGLYENLITRMRLALIECQKTNLVERLLEYATFCTGVLFRAYDHAKLVSEGEKAVFDIKNGENGECVVFCEDKNLGVAGIYQSDEARVDEGSKVILVEASYVKPDVVSKAIFENKNLPKGDQVYRSSRGSEPNLAYGADYLFKRLASFKDSLSLFAGSQQSLLNTEPITLSISLGELKNMIGQEVARNDVVKILKKLGFEIAVNVEQESFNVKVPLFRHDIVNSHDICEEIVRIIGIDNIASTPLNFAEKNRLNKTYFDYKNALNLRHSAADNGFFESVHYVFDSQDELSELNFKPCKVKILNPINNELNTLRPTLVNHLLSSCEKNIKNSKRSVRLFELGEVFDEDASQGLNLGFVVSGLLKEPTLINGAKGEEANFYAFASMVQNVIGKFELKPCHGISYLSPYEQAHIYQNGEKIGYIGRVDARVEAKRDLPRTYICEIDFTKLKFEPILAIPYSKFQSTTRDLSLIVPENFEAGRIYECIRGLNLKELKEFLPVDIYKDAKLNGSISLSLKFTFQDMEKTLEDDDINALMDKILNELKDKLNIGIR</sequence>
<dbReference type="FunFam" id="2.40.50.140:FF:000045">
    <property type="entry name" value="Phenylalanine--tRNA ligase beta subunit"/>
    <property type="match status" value="1"/>
</dbReference>
<evidence type="ECO:0000256" key="11">
    <source>
        <dbReference type="ARBA" id="ARBA00022884"/>
    </source>
</evidence>
<reference evidence="21" key="1">
    <citation type="submission" date="2015-08" db="EMBL/GenBank/DDBJ databases">
        <title>Comparative genomics of the Campylobacter concisus group.</title>
        <authorList>
            <person name="Miller W.G."/>
            <person name="Yee E."/>
            <person name="Chapman M.H."/>
            <person name="Huynh S."/>
            <person name="Bono J.L."/>
            <person name="On S.L.W."/>
            <person name="St Leger J."/>
            <person name="Foster G."/>
            <person name="Parker C.T."/>
        </authorList>
    </citation>
    <scope>NUCLEOTIDE SEQUENCE [LARGE SCALE GENOMIC DNA]</scope>
    <source>
        <strain evidence="21">ATCC 33237</strain>
    </source>
</reference>
<dbReference type="EC" id="6.1.1.20" evidence="15"/>
<dbReference type="InterPro" id="IPR012340">
    <property type="entry name" value="NA-bd_OB-fold"/>
</dbReference>
<dbReference type="AlphaFoldDB" id="A0A0M3V273"/>
<evidence type="ECO:0000256" key="1">
    <source>
        <dbReference type="ARBA" id="ARBA00004496"/>
    </source>
</evidence>
<dbReference type="Pfam" id="PF03484">
    <property type="entry name" value="B5"/>
    <property type="match status" value="1"/>
</dbReference>
<dbReference type="Gene3D" id="3.30.56.10">
    <property type="match status" value="2"/>
</dbReference>
<dbReference type="KEGG" id="ccoc:CCON33237_0508"/>
<dbReference type="SUPFAM" id="SSF54991">
    <property type="entry name" value="Anticodon-binding domain of PheRS"/>
    <property type="match status" value="1"/>
</dbReference>
<dbReference type="GO" id="GO:0009328">
    <property type="term" value="C:phenylalanine-tRNA ligase complex"/>
    <property type="evidence" value="ECO:0007669"/>
    <property type="project" value="TreeGrafter"/>
</dbReference>
<keyword evidence="5 16" id="KW-0820">tRNA-binding</keyword>
<dbReference type="PATRIC" id="fig|199.248.peg.534"/>
<feature type="binding site" evidence="15">
    <location>
        <position position="448"/>
    </location>
    <ligand>
        <name>Mg(2+)</name>
        <dbReference type="ChEBI" id="CHEBI:18420"/>
        <note>shared with alpha subunit</note>
    </ligand>
</feature>
<dbReference type="PROSITE" id="PS51483">
    <property type="entry name" value="B5"/>
    <property type="match status" value="1"/>
</dbReference>
<dbReference type="Pfam" id="PF01588">
    <property type="entry name" value="tRNA_bind"/>
    <property type="match status" value="1"/>
</dbReference>
<evidence type="ECO:0000256" key="12">
    <source>
        <dbReference type="ARBA" id="ARBA00022917"/>
    </source>
</evidence>
<evidence type="ECO:0000256" key="3">
    <source>
        <dbReference type="ARBA" id="ARBA00011209"/>
    </source>
</evidence>
<evidence type="ECO:0000259" key="17">
    <source>
        <dbReference type="PROSITE" id="PS50886"/>
    </source>
</evidence>
<dbReference type="SMART" id="SM00896">
    <property type="entry name" value="FDX-ACB"/>
    <property type="match status" value="1"/>
</dbReference>
<keyword evidence="8 15" id="KW-0547">Nucleotide-binding</keyword>
<dbReference type="GO" id="GO:0005524">
    <property type="term" value="F:ATP binding"/>
    <property type="evidence" value="ECO:0007669"/>
    <property type="project" value="UniProtKB-UniRule"/>
</dbReference>
<evidence type="ECO:0000313" key="20">
    <source>
        <dbReference type="EMBL" id="ALF47212.1"/>
    </source>
</evidence>
<comment type="subcellular location">
    <subcellularLocation>
        <location evidence="1 15">Cytoplasm</location>
    </subcellularLocation>
</comment>
<feature type="binding site" evidence="15">
    <location>
        <position position="458"/>
    </location>
    <ligand>
        <name>Mg(2+)</name>
        <dbReference type="ChEBI" id="CHEBI:18420"/>
        <note>shared with alpha subunit</note>
    </ligand>
</feature>
<dbReference type="GO" id="GO:0000287">
    <property type="term" value="F:magnesium ion binding"/>
    <property type="evidence" value="ECO:0007669"/>
    <property type="project" value="UniProtKB-UniRule"/>
</dbReference>
<dbReference type="InterPro" id="IPR045060">
    <property type="entry name" value="Phe-tRNA-ligase_IIc_bsu"/>
</dbReference>
<evidence type="ECO:0000256" key="2">
    <source>
        <dbReference type="ARBA" id="ARBA00008653"/>
    </source>
</evidence>
<keyword evidence="7 15" id="KW-0479">Metal-binding</keyword>
<evidence type="ECO:0000259" key="19">
    <source>
        <dbReference type="PROSITE" id="PS51483"/>
    </source>
</evidence>
<feature type="domain" description="TRNA-binding" evidence="17">
    <location>
        <begin position="39"/>
        <end position="150"/>
    </location>
</feature>
<dbReference type="HAMAP" id="MF_00283">
    <property type="entry name" value="Phe_tRNA_synth_beta1"/>
    <property type="match status" value="1"/>
</dbReference>
<dbReference type="Gene3D" id="3.30.70.380">
    <property type="entry name" value="Ferrodoxin-fold anticodon-binding domain"/>
    <property type="match status" value="1"/>
</dbReference>
<evidence type="ECO:0000256" key="15">
    <source>
        <dbReference type="HAMAP-Rule" id="MF_00283"/>
    </source>
</evidence>
<dbReference type="Pfam" id="PF17759">
    <property type="entry name" value="tRNA_synthFbeta"/>
    <property type="match status" value="1"/>
</dbReference>
<dbReference type="PROSITE" id="PS50886">
    <property type="entry name" value="TRBD"/>
    <property type="match status" value="1"/>
</dbReference>
<evidence type="ECO:0000256" key="6">
    <source>
        <dbReference type="ARBA" id="ARBA00022598"/>
    </source>
</evidence>
<evidence type="ECO:0000256" key="16">
    <source>
        <dbReference type="PROSITE-ProRule" id="PRU00209"/>
    </source>
</evidence>
<keyword evidence="6 15" id="KW-0436">Ligase</keyword>
<dbReference type="PANTHER" id="PTHR10947:SF0">
    <property type="entry name" value="PHENYLALANINE--TRNA LIGASE BETA SUBUNIT"/>
    <property type="match status" value="1"/>
</dbReference>
<dbReference type="GO" id="GO:0006432">
    <property type="term" value="P:phenylalanyl-tRNA aminoacylation"/>
    <property type="evidence" value="ECO:0007669"/>
    <property type="project" value="UniProtKB-UniRule"/>
</dbReference>
<dbReference type="Gene3D" id="3.30.930.10">
    <property type="entry name" value="Bira Bifunctional Protein, Domain 2"/>
    <property type="match status" value="1"/>
</dbReference>
<dbReference type="GO" id="GO:0000049">
    <property type="term" value="F:tRNA binding"/>
    <property type="evidence" value="ECO:0007669"/>
    <property type="project" value="UniProtKB-UniRule"/>
</dbReference>
<dbReference type="InterPro" id="IPR005146">
    <property type="entry name" value="B3/B4_tRNA-bd"/>
</dbReference>
<dbReference type="GeneID" id="28662178"/>